<dbReference type="Proteomes" id="UP000585721">
    <property type="component" value="Unassembled WGS sequence"/>
</dbReference>
<evidence type="ECO:0000256" key="4">
    <source>
        <dbReference type="ARBA" id="ARBA00023136"/>
    </source>
</evidence>
<accession>A0A841GFU5</accession>
<dbReference type="PANTHER" id="PTHR23502">
    <property type="entry name" value="MAJOR FACILITATOR SUPERFAMILY"/>
    <property type="match status" value="1"/>
</dbReference>
<gene>
    <name evidence="7" type="ORF">HNR75_002786</name>
</gene>
<feature type="transmembrane region" description="Helical" evidence="5">
    <location>
        <begin position="34"/>
        <end position="59"/>
    </location>
</feature>
<reference evidence="7 8" key="1">
    <citation type="submission" date="2020-08" db="EMBL/GenBank/DDBJ databases">
        <title>Genomic Encyclopedia of Type Strains, Phase IV (KMG-IV): sequencing the most valuable type-strain genomes for metagenomic binning, comparative biology and taxonomic classification.</title>
        <authorList>
            <person name="Goeker M."/>
        </authorList>
    </citation>
    <scope>NUCLEOTIDE SEQUENCE [LARGE SCALE GENOMIC DNA]</scope>
    <source>
        <strain evidence="7 8">DSM 22975</strain>
    </source>
</reference>
<evidence type="ECO:0000256" key="3">
    <source>
        <dbReference type="ARBA" id="ARBA00022989"/>
    </source>
</evidence>
<dbReference type="Gene3D" id="1.20.1720.10">
    <property type="entry name" value="Multidrug resistance protein D"/>
    <property type="match status" value="1"/>
</dbReference>
<evidence type="ECO:0000313" key="7">
    <source>
        <dbReference type="EMBL" id="MBB6056839.1"/>
    </source>
</evidence>
<keyword evidence="2 5" id="KW-0812">Transmembrane</keyword>
<dbReference type="EMBL" id="JACHGR010000010">
    <property type="protein sequence ID" value="MBB6056839.1"/>
    <property type="molecule type" value="Genomic_DNA"/>
</dbReference>
<dbReference type="GO" id="GO:0022857">
    <property type="term" value="F:transmembrane transporter activity"/>
    <property type="evidence" value="ECO:0007669"/>
    <property type="project" value="InterPro"/>
</dbReference>
<keyword evidence="4 5" id="KW-0472">Membrane</keyword>
<evidence type="ECO:0000259" key="6">
    <source>
        <dbReference type="PROSITE" id="PS50850"/>
    </source>
</evidence>
<evidence type="ECO:0000256" key="2">
    <source>
        <dbReference type="ARBA" id="ARBA00022692"/>
    </source>
</evidence>
<dbReference type="CDD" id="cd17320">
    <property type="entry name" value="MFS_MdfA_MDR_like"/>
    <property type="match status" value="1"/>
</dbReference>
<feature type="transmembrane region" description="Helical" evidence="5">
    <location>
        <begin position="189"/>
        <end position="209"/>
    </location>
</feature>
<protein>
    <submittedName>
        <fullName evidence="7">Bcr/CflA subfamily drug resistance transporter</fullName>
    </submittedName>
</protein>
<feature type="transmembrane region" description="Helical" evidence="5">
    <location>
        <begin position="102"/>
        <end position="120"/>
    </location>
</feature>
<dbReference type="Pfam" id="PF07690">
    <property type="entry name" value="MFS_1"/>
    <property type="match status" value="1"/>
</dbReference>
<feature type="transmembrane region" description="Helical" evidence="5">
    <location>
        <begin position="71"/>
        <end position="90"/>
    </location>
</feature>
<feature type="transmembrane region" description="Helical" evidence="5">
    <location>
        <begin position="126"/>
        <end position="149"/>
    </location>
</feature>
<dbReference type="GO" id="GO:0005886">
    <property type="term" value="C:plasma membrane"/>
    <property type="evidence" value="ECO:0007669"/>
    <property type="project" value="TreeGrafter"/>
</dbReference>
<sequence>MSSDSGNGAYYKDSAVIQQHQNRQQKELNRREKWIPVIYSCLLIAVGQTGMSLLLPALPAMHQDLNISSQMTQWLVSAYLLGFGPSQLFYGPLSDIYGRRPVLLSGLMVAVLGILLSLFAHHSAAMIILGRVLQGIGAGCASVIARVSLRDRYEGAHLRQAMAYFGIVMAFVPTITPLAGGFLTTHFGWVSIFFTMAGYLGLLWILLFYRFEETHAAEAADERAHVSDFVHQYWQLLKSDHFRCYSGVVWIQYSLNVFSISVMPFIMQMQVGMNADTYGRWTLLPAVSLVLGGILASKTRHFFSKESVLQAASLLQLVAGLGMLLLPHSALLMMLSLSLFAFGNGMAFPNALSSLLEPYKRTAGTATALAGAGQMLSASLGSALLVSLGITSITGLGVVLVAGGAVLLYLTRHARNTIPACDDWHSRHHPVHH</sequence>
<name>A0A841GFU5_9GAMM</name>
<dbReference type="PROSITE" id="PS50850">
    <property type="entry name" value="MFS"/>
    <property type="match status" value="1"/>
</dbReference>
<proteinExistence type="predicted"/>
<dbReference type="PANTHER" id="PTHR23502:SF75">
    <property type="entry name" value="MULTIDRUG RESISTANCE PROTEIN D"/>
    <property type="match status" value="1"/>
</dbReference>
<comment type="caution">
    <text evidence="7">The sequence shown here is derived from an EMBL/GenBank/DDBJ whole genome shotgun (WGS) entry which is preliminary data.</text>
</comment>
<dbReference type="InterPro" id="IPR020846">
    <property type="entry name" value="MFS_dom"/>
</dbReference>
<dbReference type="PRINTS" id="PR01036">
    <property type="entry name" value="TCRTETB"/>
</dbReference>
<feature type="transmembrane region" description="Helical" evidence="5">
    <location>
        <begin position="278"/>
        <end position="296"/>
    </location>
</feature>
<dbReference type="AlphaFoldDB" id="A0A841GFU5"/>
<evidence type="ECO:0000313" key="8">
    <source>
        <dbReference type="Proteomes" id="UP000585721"/>
    </source>
</evidence>
<evidence type="ECO:0000256" key="1">
    <source>
        <dbReference type="ARBA" id="ARBA00004141"/>
    </source>
</evidence>
<dbReference type="InterPro" id="IPR036259">
    <property type="entry name" value="MFS_trans_sf"/>
</dbReference>
<organism evidence="7 8">
    <name type="scientific">Tolumonas osonensis</name>
    <dbReference type="NCBI Taxonomy" id="675874"/>
    <lineage>
        <taxon>Bacteria</taxon>
        <taxon>Pseudomonadati</taxon>
        <taxon>Pseudomonadota</taxon>
        <taxon>Gammaproteobacteria</taxon>
        <taxon>Aeromonadales</taxon>
        <taxon>Aeromonadaceae</taxon>
        <taxon>Tolumonas</taxon>
    </lineage>
</organism>
<dbReference type="GO" id="GO:1990961">
    <property type="term" value="P:xenobiotic detoxification by transmembrane export across the plasma membrane"/>
    <property type="evidence" value="ECO:0007669"/>
    <property type="project" value="TreeGrafter"/>
</dbReference>
<feature type="transmembrane region" description="Helical" evidence="5">
    <location>
        <begin position="161"/>
        <end position="183"/>
    </location>
</feature>
<evidence type="ECO:0000256" key="5">
    <source>
        <dbReference type="SAM" id="Phobius"/>
    </source>
</evidence>
<feature type="domain" description="Major facilitator superfamily (MFS) profile" evidence="6">
    <location>
        <begin position="36"/>
        <end position="415"/>
    </location>
</feature>
<keyword evidence="8" id="KW-1185">Reference proteome</keyword>
<keyword evidence="3 5" id="KW-1133">Transmembrane helix</keyword>
<dbReference type="InterPro" id="IPR011701">
    <property type="entry name" value="MFS"/>
</dbReference>
<comment type="subcellular location">
    <subcellularLocation>
        <location evidence="1">Membrane</location>
        <topology evidence="1">Multi-pass membrane protein</topology>
    </subcellularLocation>
</comment>
<feature type="transmembrane region" description="Helical" evidence="5">
    <location>
        <begin position="244"/>
        <end position="266"/>
    </location>
</feature>
<dbReference type="RefSeq" id="WP_188027558.1">
    <property type="nucleotide sequence ID" value="NZ_JACHGR010000010.1"/>
</dbReference>
<feature type="transmembrane region" description="Helical" evidence="5">
    <location>
        <begin position="390"/>
        <end position="410"/>
    </location>
</feature>
<dbReference type="SUPFAM" id="SSF103473">
    <property type="entry name" value="MFS general substrate transporter"/>
    <property type="match status" value="1"/>
</dbReference>